<organism evidence="1 2">
    <name type="scientific">Vibrio artabrorum</name>
    <dbReference type="NCBI Taxonomy" id="446374"/>
    <lineage>
        <taxon>Bacteria</taxon>
        <taxon>Pseudomonadati</taxon>
        <taxon>Pseudomonadota</taxon>
        <taxon>Gammaproteobacteria</taxon>
        <taxon>Vibrionales</taxon>
        <taxon>Vibrionaceae</taxon>
        <taxon>Vibrio</taxon>
    </lineage>
</organism>
<name>A0ABT8CKJ0_9VIBR</name>
<reference evidence="2" key="1">
    <citation type="journal article" date="2019" name="Int. J. Syst. Evol. Microbiol.">
        <title>The Global Catalogue of Microorganisms (GCM) 10K type strain sequencing project: providing services to taxonomists for standard genome sequencing and annotation.</title>
        <authorList>
            <consortium name="The Broad Institute Genomics Platform"/>
            <consortium name="The Broad Institute Genome Sequencing Center for Infectious Disease"/>
            <person name="Wu L."/>
            <person name="Ma J."/>
        </authorList>
    </citation>
    <scope>NUCLEOTIDE SEQUENCE [LARGE SCALE GENOMIC DNA]</scope>
    <source>
        <strain evidence="2">CECT 7226</strain>
    </source>
</reference>
<evidence type="ECO:0000313" key="1">
    <source>
        <dbReference type="EMBL" id="MDN3701973.1"/>
    </source>
</evidence>
<proteinExistence type="predicted"/>
<gene>
    <name evidence="1" type="ORF">QWY96_15680</name>
</gene>
<accession>A0ABT8CKJ0</accession>
<evidence type="ECO:0000313" key="2">
    <source>
        <dbReference type="Proteomes" id="UP001223712"/>
    </source>
</evidence>
<sequence>MNKYQKYPLNCSSCNALTPHTLISTFNDDEQSKEKPSAFSFIRALGFSFEVFWRSLVGSSYYIAKEKLYRCDKCGKVEKH</sequence>
<dbReference type="EMBL" id="JAUFQY010000002">
    <property type="protein sequence ID" value="MDN3701973.1"/>
    <property type="molecule type" value="Genomic_DNA"/>
</dbReference>
<protein>
    <submittedName>
        <fullName evidence="1">Uncharacterized protein</fullName>
    </submittedName>
</protein>
<dbReference type="RefSeq" id="WP_049877489.1">
    <property type="nucleotide sequence ID" value="NZ_AP025459.1"/>
</dbReference>
<comment type="caution">
    <text evidence="1">The sequence shown here is derived from an EMBL/GenBank/DDBJ whole genome shotgun (WGS) entry which is preliminary data.</text>
</comment>
<keyword evidence="2" id="KW-1185">Reference proteome</keyword>
<dbReference type="Proteomes" id="UP001223712">
    <property type="component" value="Unassembled WGS sequence"/>
</dbReference>